<name>A0A918C0B6_9DEIO</name>
<evidence type="ECO:0000256" key="1">
    <source>
        <dbReference type="SAM" id="MobiDB-lite"/>
    </source>
</evidence>
<protein>
    <submittedName>
        <fullName evidence="2">Uncharacterized protein</fullName>
    </submittedName>
</protein>
<feature type="compositionally biased region" description="Basic and acidic residues" evidence="1">
    <location>
        <begin position="43"/>
        <end position="56"/>
    </location>
</feature>
<keyword evidence="3" id="KW-1185">Reference proteome</keyword>
<accession>A0A918C0B6</accession>
<sequence length="56" mass="6602">MQSGLRERRGLDNNVLRHIELVLVSAIRREHDTENGDQCRQAHNRETEEYGEAYHV</sequence>
<reference evidence="2" key="2">
    <citation type="submission" date="2020-09" db="EMBL/GenBank/DDBJ databases">
        <authorList>
            <person name="Sun Q."/>
            <person name="Ohkuma M."/>
        </authorList>
    </citation>
    <scope>NUCLEOTIDE SEQUENCE</scope>
    <source>
        <strain evidence="2">JCM 31311</strain>
    </source>
</reference>
<reference evidence="2" key="1">
    <citation type="journal article" date="2014" name="Int. J. Syst. Evol. Microbiol.">
        <title>Complete genome sequence of Corynebacterium casei LMG S-19264T (=DSM 44701T), isolated from a smear-ripened cheese.</title>
        <authorList>
            <consortium name="US DOE Joint Genome Institute (JGI-PGF)"/>
            <person name="Walter F."/>
            <person name="Albersmeier A."/>
            <person name="Kalinowski J."/>
            <person name="Ruckert C."/>
        </authorList>
    </citation>
    <scope>NUCLEOTIDE SEQUENCE</scope>
    <source>
        <strain evidence="2">JCM 31311</strain>
    </source>
</reference>
<gene>
    <name evidence="2" type="ORF">GCM10008957_12120</name>
</gene>
<comment type="caution">
    <text evidence="2">The sequence shown here is derived from an EMBL/GenBank/DDBJ whole genome shotgun (WGS) entry which is preliminary data.</text>
</comment>
<dbReference type="Proteomes" id="UP000603865">
    <property type="component" value="Unassembled WGS sequence"/>
</dbReference>
<feature type="region of interest" description="Disordered" evidence="1">
    <location>
        <begin position="31"/>
        <end position="56"/>
    </location>
</feature>
<organism evidence="2 3">
    <name type="scientific">Deinococcus ruber</name>
    <dbReference type="NCBI Taxonomy" id="1848197"/>
    <lineage>
        <taxon>Bacteria</taxon>
        <taxon>Thermotogati</taxon>
        <taxon>Deinococcota</taxon>
        <taxon>Deinococci</taxon>
        <taxon>Deinococcales</taxon>
        <taxon>Deinococcaceae</taxon>
        <taxon>Deinococcus</taxon>
    </lineage>
</organism>
<evidence type="ECO:0000313" key="2">
    <source>
        <dbReference type="EMBL" id="GGR00838.1"/>
    </source>
</evidence>
<evidence type="ECO:0000313" key="3">
    <source>
        <dbReference type="Proteomes" id="UP000603865"/>
    </source>
</evidence>
<dbReference type="AlphaFoldDB" id="A0A918C0B6"/>
<dbReference type="EMBL" id="BMQL01000004">
    <property type="protein sequence ID" value="GGR00838.1"/>
    <property type="molecule type" value="Genomic_DNA"/>
</dbReference>
<proteinExistence type="predicted"/>